<reference evidence="7 8" key="1">
    <citation type="submission" date="2014-08" db="EMBL/GenBank/DDBJ databases">
        <title>Whole genome shotgun sequence of Sphingomonas paucimobilis NBRC 13935.</title>
        <authorList>
            <person name="Hosoyama A."/>
            <person name="Hashimoto M."/>
            <person name="Hosoyama Y."/>
            <person name="Noguchi M."/>
            <person name="Uohara A."/>
            <person name="Ohji S."/>
            <person name="Katano-Makiyama Y."/>
            <person name="Ichikawa N."/>
            <person name="Kimura A."/>
            <person name="Yamazoe A."/>
            <person name="Fujita N."/>
        </authorList>
    </citation>
    <scope>NUCLEOTIDE SEQUENCE [LARGE SCALE GENOMIC DNA]</scope>
    <source>
        <strain evidence="7 8">NBRC 13935</strain>
    </source>
</reference>
<evidence type="ECO:0000256" key="1">
    <source>
        <dbReference type="ARBA" id="ARBA00009865"/>
    </source>
</evidence>
<keyword evidence="8" id="KW-1185">Reference proteome</keyword>
<evidence type="ECO:0000313" key="7">
    <source>
        <dbReference type="EMBL" id="GAN12632.1"/>
    </source>
</evidence>
<dbReference type="Gene3D" id="2.115.10.20">
    <property type="entry name" value="Glycosyl hydrolase domain, family 43"/>
    <property type="match status" value="1"/>
</dbReference>
<dbReference type="GO" id="GO:0004553">
    <property type="term" value="F:hydrolase activity, hydrolyzing O-glycosyl compounds"/>
    <property type="evidence" value="ECO:0007669"/>
    <property type="project" value="InterPro"/>
</dbReference>
<dbReference type="PANTHER" id="PTHR43817">
    <property type="entry name" value="GLYCOSYL HYDROLASE"/>
    <property type="match status" value="1"/>
</dbReference>
<dbReference type="RefSeq" id="WP_007404306.1">
    <property type="nucleotide sequence ID" value="NZ_BBJS01000012.1"/>
</dbReference>
<dbReference type="GeneID" id="78526029"/>
<feature type="signal peptide" evidence="5">
    <location>
        <begin position="1"/>
        <end position="30"/>
    </location>
</feature>
<dbReference type="EMBL" id="BBJS01000012">
    <property type="protein sequence ID" value="GAN12632.1"/>
    <property type="molecule type" value="Genomic_DNA"/>
</dbReference>
<evidence type="ECO:0000259" key="6">
    <source>
        <dbReference type="Pfam" id="PF07532"/>
    </source>
</evidence>
<evidence type="ECO:0000256" key="5">
    <source>
        <dbReference type="SAM" id="SignalP"/>
    </source>
</evidence>
<dbReference type="InterPro" id="IPR011081">
    <property type="entry name" value="Big_4"/>
</dbReference>
<dbReference type="InterPro" id="IPR006710">
    <property type="entry name" value="Glyco_hydro_43"/>
</dbReference>
<feature type="domain" description="Bacterial Ig-like" evidence="6">
    <location>
        <begin position="355"/>
        <end position="390"/>
    </location>
</feature>
<sequence>MNRRFSLVSALTLALAAAAGPSISAATAHAASETDALFTDSWIVPPVVASGTRLPAPSGAPIQWSADGPALQGNQLVNPTSGPIVVHLTGRRIAATGRPITKRFTVTLMGRDASRLQAYTRTPTSAHDANQPIIARALHLAMGRGADKPAPLNGDYGIVFPIGEYVGIDRIEHRGLSKPSLFHFADGSLGIIATRVDLDGKPDSSQASSALVFKSDPASPADFIELGLIDLRTTDGIVAPRAVWDSSAQRYLVAWQDDAGAPHWTTVKDLARTERIATPFYPEQGGCRSRILSTGNVGASQAGMPLVFPDTVPIDAHTAAALAARYGRITNVHSSVDPQTVTKGADLSGVRAHLAYSDGSTASRAVDWNPADLARLRTMGPGTYTVHGTIRQRRYPTIFAYNRADPVIYRYTQNWRTRYLFIATDDTGNNNVGSPHLPLRVADSLAALADDEGGRAREVDLLNRVTRRDRTVEGRVIAGCYWAPELHEIGGRLSILFAPCFNPKDNQANSDGSWDTVTSHIMQLRPGGDPANPADWSRPAAILKRDGTSLGREGFPRNISLDMSYFESRGQAYYTWSQRYLTDTGPIGDPLTWTARVDPAHPTRLISEPRPIIAPTRSFEENLSEGGFAVHHDGRIHLIYSSSGVSPTYVVGGAWAREGTDLTNIDNWHKWTAPLQHSEPMPPGVTDYRNYEQGVGHGAFTTDEDGNLLYVYHTWGDGVGGNGRDTRVRRVHWAADGHPVLDMTADEEVAPRNRQVTMQVTVRRP</sequence>
<dbReference type="Pfam" id="PF04616">
    <property type="entry name" value="Glyco_hydro_43"/>
    <property type="match status" value="1"/>
</dbReference>
<evidence type="ECO:0000256" key="3">
    <source>
        <dbReference type="ARBA" id="ARBA00022801"/>
    </source>
</evidence>
<dbReference type="SUPFAM" id="SSF75005">
    <property type="entry name" value="Arabinanase/levansucrase/invertase"/>
    <property type="match status" value="1"/>
</dbReference>
<evidence type="ECO:0000256" key="4">
    <source>
        <dbReference type="ARBA" id="ARBA00023295"/>
    </source>
</evidence>
<dbReference type="GO" id="GO:0005975">
    <property type="term" value="P:carbohydrate metabolic process"/>
    <property type="evidence" value="ECO:0007669"/>
    <property type="project" value="InterPro"/>
</dbReference>
<keyword evidence="2 5" id="KW-0732">Signal</keyword>
<keyword evidence="4" id="KW-0326">Glycosidase</keyword>
<protein>
    <submittedName>
        <fullName evidence="7">DNA, contig: SP612</fullName>
    </submittedName>
</protein>
<organism evidence="7 8">
    <name type="scientific">Sphingomonas paucimobilis NBRC 13935</name>
    <dbReference type="NCBI Taxonomy" id="1219050"/>
    <lineage>
        <taxon>Bacteria</taxon>
        <taxon>Pseudomonadati</taxon>
        <taxon>Pseudomonadota</taxon>
        <taxon>Alphaproteobacteria</taxon>
        <taxon>Sphingomonadales</taxon>
        <taxon>Sphingomonadaceae</taxon>
        <taxon>Sphingomonas</taxon>
    </lineage>
</organism>
<keyword evidence="3" id="KW-0378">Hydrolase</keyword>
<feature type="chain" id="PRO_5002216179" evidence="5">
    <location>
        <begin position="31"/>
        <end position="765"/>
    </location>
</feature>
<comment type="caution">
    <text evidence="7">The sequence shown here is derived from an EMBL/GenBank/DDBJ whole genome shotgun (WGS) entry which is preliminary data.</text>
</comment>
<dbReference type="Pfam" id="PF07532">
    <property type="entry name" value="Big_4"/>
    <property type="match status" value="1"/>
</dbReference>
<dbReference type="Proteomes" id="UP000032025">
    <property type="component" value="Unassembled WGS sequence"/>
</dbReference>
<name>A0A0C9N8X0_SPHPI</name>
<evidence type="ECO:0000313" key="8">
    <source>
        <dbReference type="Proteomes" id="UP000032025"/>
    </source>
</evidence>
<dbReference type="AlphaFoldDB" id="A0A0C9N8X0"/>
<proteinExistence type="inferred from homology"/>
<accession>A0A0C9N8X0</accession>
<dbReference type="InterPro" id="IPR023296">
    <property type="entry name" value="Glyco_hydro_beta-prop_sf"/>
</dbReference>
<evidence type="ECO:0000256" key="2">
    <source>
        <dbReference type="ARBA" id="ARBA00022729"/>
    </source>
</evidence>
<dbReference type="PANTHER" id="PTHR43817:SF1">
    <property type="entry name" value="HYDROLASE, FAMILY 43, PUTATIVE (AFU_ORTHOLOGUE AFUA_3G01660)-RELATED"/>
    <property type="match status" value="1"/>
</dbReference>
<comment type="similarity">
    <text evidence="1">Belongs to the glycosyl hydrolase 43 family.</text>
</comment>
<gene>
    <name evidence="7" type="ORF">SP6_12_00270</name>
</gene>